<name>A0A1Y0B185_9LAMI</name>
<dbReference type="AlphaFoldDB" id="A0A1Y0B185"/>
<evidence type="ECO:0000313" key="1">
    <source>
        <dbReference type="EMBL" id="ART31216.1"/>
    </source>
</evidence>
<dbReference type="EMBL" id="KY774314">
    <property type="protein sequence ID" value="ART31216.1"/>
    <property type="molecule type" value="Genomic_DNA"/>
</dbReference>
<proteinExistence type="predicted"/>
<accession>A0A1Y0B185</accession>
<sequence>MTSWKVCDGILLIRHLVRPSIHTQASYEEWCATIQKDTLRDSLKLLPRGLSALAKSLCPELGGKGKLTMNQSLY</sequence>
<reference evidence="1" key="1">
    <citation type="submission" date="2017-03" db="EMBL/GenBank/DDBJ databases">
        <title>The mitochondrial genome of the carnivorous plant Utricularia reniformis (Lentibulariaceae): structure, comparative analysis and evolutionary landmarks.</title>
        <authorList>
            <person name="Silva S.R."/>
            <person name="Alvarenga D.O."/>
            <person name="Michael T.P."/>
            <person name="Miranda V.F.O."/>
            <person name="Varani A.M."/>
        </authorList>
    </citation>
    <scope>NUCLEOTIDE SEQUENCE</scope>
</reference>
<protein>
    <submittedName>
        <fullName evidence="1">Uncharacterized protein</fullName>
    </submittedName>
</protein>
<gene>
    <name evidence="1" type="ORF">AEK19_MT0992</name>
</gene>
<geneLocation type="mitochondrion" evidence="1"/>
<keyword evidence="1" id="KW-0496">Mitochondrion</keyword>
<organism evidence="1">
    <name type="scientific">Utricularia reniformis</name>
    <dbReference type="NCBI Taxonomy" id="192314"/>
    <lineage>
        <taxon>Eukaryota</taxon>
        <taxon>Viridiplantae</taxon>
        <taxon>Streptophyta</taxon>
        <taxon>Embryophyta</taxon>
        <taxon>Tracheophyta</taxon>
        <taxon>Spermatophyta</taxon>
        <taxon>Magnoliopsida</taxon>
        <taxon>eudicotyledons</taxon>
        <taxon>Gunneridae</taxon>
        <taxon>Pentapetalae</taxon>
        <taxon>asterids</taxon>
        <taxon>lamiids</taxon>
        <taxon>Lamiales</taxon>
        <taxon>Lentibulariaceae</taxon>
        <taxon>Utricularia</taxon>
    </lineage>
</organism>